<sequence length="111" mass="11906">MSEFAATVFGARPFRGPAALEAGVLTRRELASGFTRVFPGVYAAGSGVLDPTSRVRAAWLWAPPGSLACGFAAAALHGERYFAAEQVCRVVDILCLARPWTPEGIRVRVER</sequence>
<organism evidence="1 2">
    <name type="scientific">Dietzia maris</name>
    <dbReference type="NCBI Taxonomy" id="37915"/>
    <lineage>
        <taxon>Bacteria</taxon>
        <taxon>Bacillati</taxon>
        <taxon>Actinomycetota</taxon>
        <taxon>Actinomycetes</taxon>
        <taxon>Mycobacteriales</taxon>
        <taxon>Dietziaceae</taxon>
        <taxon>Dietzia</taxon>
    </lineage>
</organism>
<reference evidence="1 2" key="1">
    <citation type="submission" date="2023-07" db="EMBL/GenBank/DDBJ databases">
        <title>Strategy for survival of the halotoleranting strain Dietzia MX2 from the Yakshinskoe mineral salts deposit.</title>
        <authorList>
            <person name="Kharitonova M.A."/>
            <person name="Kupriyanova-Ashina F.G."/>
            <person name="Shakirov T.R."/>
            <person name="Vafina M.S."/>
            <person name="Ilinskaya O.N."/>
        </authorList>
    </citation>
    <scope>NUCLEOTIDE SEQUENCE [LARGE SCALE GENOMIC DNA]</scope>
    <source>
        <strain evidence="1 2">MX2</strain>
    </source>
</reference>
<protein>
    <submittedName>
        <fullName evidence="1">Uncharacterized protein</fullName>
    </submittedName>
</protein>
<gene>
    <name evidence="1" type="ORF">QYF62_06075</name>
</gene>
<evidence type="ECO:0000313" key="2">
    <source>
        <dbReference type="Proteomes" id="UP001172702"/>
    </source>
</evidence>
<keyword evidence="2" id="KW-1185">Reference proteome</keyword>
<name>A0ABT8GZJ0_9ACTN</name>
<dbReference type="RefSeq" id="WP_283466845.1">
    <property type="nucleotide sequence ID" value="NZ_JAUHTB010000005.1"/>
</dbReference>
<evidence type="ECO:0000313" key="1">
    <source>
        <dbReference type="EMBL" id="MDN4505616.1"/>
    </source>
</evidence>
<accession>A0ABT8GZJ0</accession>
<comment type="caution">
    <text evidence="1">The sequence shown here is derived from an EMBL/GenBank/DDBJ whole genome shotgun (WGS) entry which is preliminary data.</text>
</comment>
<proteinExistence type="predicted"/>
<dbReference type="Proteomes" id="UP001172702">
    <property type="component" value="Unassembled WGS sequence"/>
</dbReference>
<dbReference type="EMBL" id="JAUHTB010000005">
    <property type="protein sequence ID" value="MDN4505616.1"/>
    <property type="molecule type" value="Genomic_DNA"/>
</dbReference>